<keyword evidence="6 10" id="KW-0472">Membrane</keyword>
<feature type="transmembrane region" description="Helical" evidence="10">
    <location>
        <begin position="269"/>
        <end position="287"/>
    </location>
</feature>
<feature type="transmembrane region" description="Helical" evidence="10">
    <location>
        <begin position="9"/>
        <end position="30"/>
    </location>
</feature>
<feature type="transmembrane region" description="Helical" evidence="10">
    <location>
        <begin position="208"/>
        <end position="231"/>
    </location>
</feature>
<feature type="transmembrane region" description="Helical" evidence="10">
    <location>
        <begin position="178"/>
        <end position="196"/>
    </location>
</feature>
<comment type="subcellular location">
    <subcellularLocation>
        <location evidence="1">Cell membrane</location>
        <topology evidence="1">Multi-pass membrane protein</topology>
    </subcellularLocation>
</comment>
<feature type="domain" description="Acyltransferase 3" evidence="11">
    <location>
        <begin position="7"/>
        <end position="322"/>
    </location>
</feature>
<dbReference type="PANTHER" id="PTHR40074:SF2">
    <property type="entry name" value="O-ACETYLTRANSFERASE WECH"/>
    <property type="match status" value="1"/>
</dbReference>
<dbReference type="RefSeq" id="WP_103372262.1">
    <property type="nucleotide sequence ID" value="NZ_CBCRVO010000002.1"/>
</dbReference>
<dbReference type="GO" id="GO:0016413">
    <property type="term" value="F:O-acetyltransferase activity"/>
    <property type="evidence" value="ECO:0007669"/>
    <property type="project" value="TreeGrafter"/>
</dbReference>
<dbReference type="PANTHER" id="PTHR40074">
    <property type="entry name" value="O-ACETYLTRANSFERASE WECH"/>
    <property type="match status" value="1"/>
</dbReference>
<evidence type="ECO:0000256" key="7">
    <source>
        <dbReference type="ARBA" id="ARBA00041028"/>
    </source>
</evidence>
<dbReference type="OrthoDB" id="65129at2"/>
<reference evidence="12 13" key="1">
    <citation type="submission" date="2017-08" db="EMBL/GenBank/DDBJ databases">
        <title>Draft genome sequences of 64 type strains of genus Staph aureus.</title>
        <authorList>
            <person name="Cole K."/>
            <person name="Golubchik T."/>
            <person name="Russell J."/>
            <person name="Foster D."/>
            <person name="Llewelyn M."/>
            <person name="Wilson D."/>
            <person name="Crook D."/>
            <person name="Paul J."/>
        </authorList>
    </citation>
    <scope>NUCLEOTIDE SEQUENCE [LARGE SCALE GENOMIC DNA]</scope>
    <source>
        <strain evidence="12 13">DSM 29875</strain>
    </source>
</reference>
<dbReference type="GO" id="GO:0005886">
    <property type="term" value="C:plasma membrane"/>
    <property type="evidence" value="ECO:0007669"/>
    <property type="project" value="UniProtKB-SubCell"/>
</dbReference>
<feature type="transmembrane region" description="Helical" evidence="10">
    <location>
        <begin position="81"/>
        <end position="98"/>
    </location>
</feature>
<dbReference type="InterPro" id="IPR002656">
    <property type="entry name" value="Acyl_transf_3_dom"/>
</dbReference>
<comment type="similarity">
    <text evidence="2">Belongs to the acyltransferase 3 family.</text>
</comment>
<protein>
    <recommendedName>
        <fullName evidence="7">Probable poly-beta-1,6-N-acetyl-D-glucosamine export protein</fullName>
    </recommendedName>
    <alternativeName>
        <fullName evidence="9">Biofilm polysaccharide intercellular adhesin export protein</fullName>
    </alternativeName>
    <alternativeName>
        <fullName evidence="8">Intercellular adhesion protein C</fullName>
    </alternativeName>
</protein>
<evidence type="ECO:0000256" key="6">
    <source>
        <dbReference type="ARBA" id="ARBA00023136"/>
    </source>
</evidence>
<keyword evidence="5 10" id="KW-1133">Transmembrane helix</keyword>
<evidence type="ECO:0000256" key="3">
    <source>
        <dbReference type="ARBA" id="ARBA00022475"/>
    </source>
</evidence>
<evidence type="ECO:0000256" key="4">
    <source>
        <dbReference type="ARBA" id="ARBA00022692"/>
    </source>
</evidence>
<feature type="transmembrane region" description="Helical" evidence="10">
    <location>
        <begin position="42"/>
        <end position="60"/>
    </location>
</feature>
<dbReference type="EMBL" id="PPPX01000016">
    <property type="protein sequence ID" value="POA08480.1"/>
    <property type="molecule type" value="Genomic_DNA"/>
</dbReference>
<dbReference type="GeneID" id="98298758"/>
<sequence length="350" mass="41346">MTHFKTELTYFRAFICILIVLVHILTQYMGHVEDSETSELKLLYYIQNIIIFATPSFIILSQLLTTLNYKTVDRHYLWKRVKYILCPYILVGTFYAYSEHKITGNTFTEEWWKSVILGHWHGYFILIIMQFFVLSYLVYKGSPRIFDSKIVLVLSFIVQFSFLHLYNENAVFAKYFTAFYPFSENTCILGWIFFFFMGRYIGRRYHQIIQFLNLHIFIVLGVAILSYLGFVVFSHHVYWYVTSFSAGLMCYSSVMFLLLLGVATHFNTLFYSSVQLISTFSFFIYLLHPIIIDSLYNYFAAFTDMTLVFLALALLFTLGICIGVGLLLRQFRVCRFVVGRQPYKMHVDYE</sequence>
<evidence type="ECO:0000256" key="10">
    <source>
        <dbReference type="SAM" id="Phobius"/>
    </source>
</evidence>
<evidence type="ECO:0000256" key="2">
    <source>
        <dbReference type="ARBA" id="ARBA00007400"/>
    </source>
</evidence>
<feature type="transmembrane region" description="Helical" evidence="10">
    <location>
        <begin position="118"/>
        <end position="138"/>
    </location>
</feature>
<organism evidence="12 13">
    <name type="scientific">Staphylococcus argensis</name>
    <dbReference type="NCBI Taxonomy" id="1607738"/>
    <lineage>
        <taxon>Bacteria</taxon>
        <taxon>Bacillati</taxon>
        <taxon>Bacillota</taxon>
        <taxon>Bacilli</taxon>
        <taxon>Bacillales</taxon>
        <taxon>Staphylococcaceae</taxon>
        <taxon>Staphylococcus</taxon>
    </lineage>
</organism>
<feature type="transmembrane region" description="Helical" evidence="10">
    <location>
        <begin position="150"/>
        <end position="166"/>
    </location>
</feature>
<gene>
    <name evidence="12" type="ORF">CD039_10425</name>
</gene>
<dbReference type="GO" id="GO:0009246">
    <property type="term" value="P:enterobacterial common antigen biosynthetic process"/>
    <property type="evidence" value="ECO:0007669"/>
    <property type="project" value="TreeGrafter"/>
</dbReference>
<evidence type="ECO:0000256" key="5">
    <source>
        <dbReference type="ARBA" id="ARBA00022989"/>
    </source>
</evidence>
<dbReference type="Pfam" id="PF01757">
    <property type="entry name" value="Acyl_transf_3"/>
    <property type="match status" value="1"/>
</dbReference>
<proteinExistence type="inferred from homology"/>
<dbReference type="Proteomes" id="UP000242712">
    <property type="component" value="Unassembled WGS sequence"/>
</dbReference>
<name>A0A2K4FAV0_9STAP</name>
<dbReference type="AlphaFoldDB" id="A0A2K4FAV0"/>
<accession>A0A2K4FAV0</accession>
<keyword evidence="3" id="KW-1003">Cell membrane</keyword>
<keyword evidence="4 10" id="KW-0812">Transmembrane</keyword>
<evidence type="ECO:0000256" key="8">
    <source>
        <dbReference type="ARBA" id="ARBA00042402"/>
    </source>
</evidence>
<comment type="caution">
    <text evidence="12">The sequence shown here is derived from an EMBL/GenBank/DDBJ whole genome shotgun (WGS) entry which is preliminary data.</text>
</comment>
<evidence type="ECO:0000313" key="12">
    <source>
        <dbReference type="EMBL" id="POA08480.1"/>
    </source>
</evidence>
<evidence type="ECO:0000256" key="1">
    <source>
        <dbReference type="ARBA" id="ARBA00004651"/>
    </source>
</evidence>
<keyword evidence="13" id="KW-1185">Reference proteome</keyword>
<feature type="transmembrane region" description="Helical" evidence="10">
    <location>
        <begin position="307"/>
        <end position="328"/>
    </location>
</feature>
<evidence type="ECO:0000313" key="13">
    <source>
        <dbReference type="Proteomes" id="UP000242712"/>
    </source>
</evidence>
<evidence type="ECO:0000259" key="11">
    <source>
        <dbReference type="Pfam" id="PF01757"/>
    </source>
</evidence>
<feature type="transmembrane region" description="Helical" evidence="10">
    <location>
        <begin position="237"/>
        <end position="262"/>
    </location>
</feature>
<evidence type="ECO:0000256" key="9">
    <source>
        <dbReference type="ARBA" id="ARBA00042839"/>
    </source>
</evidence>